<accession>A0A540LBQ7</accession>
<feature type="compositionally biased region" description="Basic and acidic residues" evidence="1">
    <location>
        <begin position="40"/>
        <end position="70"/>
    </location>
</feature>
<comment type="caution">
    <text evidence="2">The sequence shown here is derived from an EMBL/GenBank/DDBJ whole genome shotgun (WGS) entry which is preliminary data.</text>
</comment>
<keyword evidence="3" id="KW-1185">Reference proteome</keyword>
<evidence type="ECO:0000313" key="2">
    <source>
        <dbReference type="EMBL" id="TQD83901.1"/>
    </source>
</evidence>
<evidence type="ECO:0000313" key="3">
    <source>
        <dbReference type="Proteomes" id="UP000315295"/>
    </source>
</evidence>
<sequence>MGRSRGKAKKQNFIAAHEDTGCGEEEWILPSRRRGRPQKTLKDDIGEGDMALKTEDGDDAKGHVSSKDMKYQSAIENGRKSLLDSGKMGVGGKISLIELLKLVLSANEFSSAVVMKFNVDTLSQLIAEDAQILNKGKSGDSIRSNGDGDDVILSVCRGGKHDMSKIRMLMLNQRIECTQYYLFTVSCLI</sequence>
<reference evidence="2 3" key="1">
    <citation type="journal article" date="2019" name="G3 (Bethesda)">
        <title>Sequencing of a Wild Apple (Malus baccata) Genome Unravels the Differences Between Cultivated and Wild Apple Species Regarding Disease Resistance and Cold Tolerance.</title>
        <authorList>
            <person name="Chen X."/>
        </authorList>
    </citation>
    <scope>NUCLEOTIDE SEQUENCE [LARGE SCALE GENOMIC DNA]</scope>
    <source>
        <strain evidence="3">cv. Shandingzi</strain>
        <tissue evidence="2">Leaves</tissue>
    </source>
</reference>
<feature type="region of interest" description="Disordered" evidence="1">
    <location>
        <begin position="26"/>
        <end position="70"/>
    </location>
</feature>
<organism evidence="2 3">
    <name type="scientific">Malus baccata</name>
    <name type="common">Siberian crab apple</name>
    <name type="synonym">Pyrus baccata</name>
    <dbReference type="NCBI Taxonomy" id="106549"/>
    <lineage>
        <taxon>Eukaryota</taxon>
        <taxon>Viridiplantae</taxon>
        <taxon>Streptophyta</taxon>
        <taxon>Embryophyta</taxon>
        <taxon>Tracheophyta</taxon>
        <taxon>Spermatophyta</taxon>
        <taxon>Magnoliopsida</taxon>
        <taxon>eudicotyledons</taxon>
        <taxon>Gunneridae</taxon>
        <taxon>Pentapetalae</taxon>
        <taxon>rosids</taxon>
        <taxon>fabids</taxon>
        <taxon>Rosales</taxon>
        <taxon>Rosaceae</taxon>
        <taxon>Amygdaloideae</taxon>
        <taxon>Maleae</taxon>
        <taxon>Malus</taxon>
    </lineage>
</organism>
<dbReference type="Proteomes" id="UP000315295">
    <property type="component" value="Unassembled WGS sequence"/>
</dbReference>
<dbReference type="AlphaFoldDB" id="A0A540LBQ7"/>
<name>A0A540LBQ7_MALBA</name>
<proteinExistence type="predicted"/>
<dbReference type="PANTHER" id="PTHR34055">
    <property type="entry name" value="OS09G0491596 PROTEIN"/>
    <property type="match status" value="1"/>
</dbReference>
<protein>
    <submittedName>
        <fullName evidence="2">Uncharacterized protein</fullName>
    </submittedName>
</protein>
<dbReference type="EMBL" id="VIEB01000661">
    <property type="protein sequence ID" value="TQD83901.1"/>
    <property type="molecule type" value="Genomic_DNA"/>
</dbReference>
<evidence type="ECO:0000256" key="1">
    <source>
        <dbReference type="SAM" id="MobiDB-lite"/>
    </source>
</evidence>
<dbReference type="PANTHER" id="PTHR34055:SF7">
    <property type="entry name" value="NEUROFILAMENT MEDIUM POLYPEPTIDE-LIKE"/>
    <property type="match status" value="1"/>
</dbReference>
<gene>
    <name evidence="2" type="ORF">C1H46_030559</name>
</gene>